<evidence type="ECO:0000313" key="2">
    <source>
        <dbReference type="Proteomes" id="UP001295444"/>
    </source>
</evidence>
<dbReference type="EMBL" id="OW240921">
    <property type="protein sequence ID" value="CAH2320288.1"/>
    <property type="molecule type" value="Genomic_DNA"/>
</dbReference>
<organism evidence="1 2">
    <name type="scientific">Pelobates cultripes</name>
    <name type="common">Western spadefoot toad</name>
    <dbReference type="NCBI Taxonomy" id="61616"/>
    <lineage>
        <taxon>Eukaryota</taxon>
        <taxon>Metazoa</taxon>
        <taxon>Chordata</taxon>
        <taxon>Craniata</taxon>
        <taxon>Vertebrata</taxon>
        <taxon>Euteleostomi</taxon>
        <taxon>Amphibia</taxon>
        <taxon>Batrachia</taxon>
        <taxon>Anura</taxon>
        <taxon>Pelobatoidea</taxon>
        <taxon>Pelobatidae</taxon>
        <taxon>Pelobates</taxon>
    </lineage>
</organism>
<proteinExistence type="predicted"/>
<dbReference type="Proteomes" id="UP001295444">
    <property type="component" value="Chromosome 10"/>
</dbReference>
<sequence>MKQDMTTRGETRQHLQELHSQLAIRLDEAPIHCPTCKISEQFAYDGLYRIYTTSCASTNVQRDIILCCQTLSGKQRLLHALKGKTPLQFENHSLAFFEDLNKATLLWRKSMRHTTQALQEAGITYRWTYPRSLTVTTDRKIYKAKSPPEGLNILQALGLSETQPASHTWDVSRIAPFVPGGTVNSVT</sequence>
<keyword evidence="2" id="KW-1185">Reference proteome</keyword>
<reference evidence="1" key="1">
    <citation type="submission" date="2022-03" db="EMBL/GenBank/DDBJ databases">
        <authorList>
            <person name="Alioto T."/>
            <person name="Alioto T."/>
            <person name="Gomez Garrido J."/>
        </authorList>
    </citation>
    <scope>NUCLEOTIDE SEQUENCE</scope>
</reference>
<dbReference type="InterPro" id="IPR042566">
    <property type="entry name" value="L1_C"/>
</dbReference>
<dbReference type="AlphaFoldDB" id="A0AAD1TCM5"/>
<gene>
    <name evidence="1" type="ORF">PECUL_23A045473</name>
</gene>
<protein>
    <submittedName>
        <fullName evidence="1">Uncharacterized protein</fullName>
    </submittedName>
</protein>
<dbReference type="Gene3D" id="3.30.250.20">
    <property type="entry name" value="L1 transposable element, C-terminal domain"/>
    <property type="match status" value="1"/>
</dbReference>
<accession>A0AAD1TCM5</accession>
<name>A0AAD1TCM5_PELCU</name>
<evidence type="ECO:0000313" key="1">
    <source>
        <dbReference type="EMBL" id="CAH2320288.1"/>
    </source>
</evidence>